<sequence length="34" mass="4088">MKQVCNYVRTLRNHVSNDFFYSSPTSKCKLFEMI</sequence>
<dbReference type="EMBL" id="GBRH01225381">
    <property type="protein sequence ID" value="JAD72514.1"/>
    <property type="molecule type" value="Transcribed_RNA"/>
</dbReference>
<accession>A0A0A9C882</accession>
<reference evidence="1" key="2">
    <citation type="journal article" date="2015" name="Data Brief">
        <title>Shoot transcriptome of the giant reed, Arundo donax.</title>
        <authorList>
            <person name="Barrero R.A."/>
            <person name="Guerrero F.D."/>
            <person name="Moolhuijzen P."/>
            <person name="Goolsby J.A."/>
            <person name="Tidwell J."/>
            <person name="Bellgard S.E."/>
            <person name="Bellgard M.I."/>
        </authorList>
    </citation>
    <scope>NUCLEOTIDE SEQUENCE</scope>
    <source>
        <tissue evidence="1">Shoot tissue taken approximately 20 cm above the soil surface</tissue>
    </source>
</reference>
<evidence type="ECO:0000313" key="1">
    <source>
        <dbReference type="EMBL" id="JAD72514.1"/>
    </source>
</evidence>
<protein>
    <submittedName>
        <fullName evidence="1">Uncharacterized protein</fullName>
    </submittedName>
</protein>
<dbReference type="AlphaFoldDB" id="A0A0A9C882"/>
<name>A0A0A9C882_ARUDO</name>
<reference evidence="1" key="1">
    <citation type="submission" date="2014-09" db="EMBL/GenBank/DDBJ databases">
        <authorList>
            <person name="Magalhaes I.L.F."/>
            <person name="Oliveira U."/>
            <person name="Santos F.R."/>
            <person name="Vidigal T.H.D.A."/>
            <person name="Brescovit A.D."/>
            <person name="Santos A.J."/>
        </authorList>
    </citation>
    <scope>NUCLEOTIDE SEQUENCE</scope>
    <source>
        <tissue evidence="1">Shoot tissue taken approximately 20 cm above the soil surface</tissue>
    </source>
</reference>
<proteinExistence type="predicted"/>
<organism evidence="1">
    <name type="scientific">Arundo donax</name>
    <name type="common">Giant reed</name>
    <name type="synonym">Donax arundinaceus</name>
    <dbReference type="NCBI Taxonomy" id="35708"/>
    <lineage>
        <taxon>Eukaryota</taxon>
        <taxon>Viridiplantae</taxon>
        <taxon>Streptophyta</taxon>
        <taxon>Embryophyta</taxon>
        <taxon>Tracheophyta</taxon>
        <taxon>Spermatophyta</taxon>
        <taxon>Magnoliopsida</taxon>
        <taxon>Liliopsida</taxon>
        <taxon>Poales</taxon>
        <taxon>Poaceae</taxon>
        <taxon>PACMAD clade</taxon>
        <taxon>Arundinoideae</taxon>
        <taxon>Arundineae</taxon>
        <taxon>Arundo</taxon>
    </lineage>
</organism>